<dbReference type="AlphaFoldDB" id="J8E5Z8"/>
<dbReference type="PANTHER" id="PTHR43630">
    <property type="entry name" value="POLY-BETA-1,6-N-ACETYL-D-GLUCOSAMINE SYNTHASE"/>
    <property type="match status" value="1"/>
</dbReference>
<dbReference type="InterPro" id="IPR011990">
    <property type="entry name" value="TPR-like_helical_dom_sf"/>
</dbReference>
<evidence type="ECO:0000259" key="1">
    <source>
        <dbReference type="Pfam" id="PF00535"/>
    </source>
</evidence>
<protein>
    <recommendedName>
        <fullName evidence="1">Glycosyltransferase 2-like domain-containing protein</fullName>
    </recommendedName>
</protein>
<dbReference type="InterPro" id="IPR029044">
    <property type="entry name" value="Nucleotide-diphossugar_trans"/>
</dbReference>
<dbReference type="SUPFAM" id="SSF53448">
    <property type="entry name" value="Nucleotide-diphospho-sugar transferases"/>
    <property type="match status" value="1"/>
</dbReference>
<dbReference type="InterPro" id="IPR001173">
    <property type="entry name" value="Glyco_trans_2-like"/>
</dbReference>
<evidence type="ECO:0000313" key="2">
    <source>
        <dbReference type="EMBL" id="EJR26354.1"/>
    </source>
</evidence>
<sequence>MGTNDYTFLKYNIAFFMFSLERIKHNNLISNKLLIDIEKRIALLTKICKYTHGLDNLVNNLDWNTKQYLNTLDEAVFITLLTENLKIPEVTISVNIITFNEERCIERCIKSIRGFADEIIVIDTGSTDKTINIIKTLFPEVRLYHEPWCEDFSLHRNSLIKYSTGDWIFQIDADELLQGDQADLKDFLRVFHNFPLPSLIVSPKIINHDNSELNFTKRIFRKKDNLQYFGLIHEELRCDIQQKGSDLIHVITNFVIEHDGYMMDIIQEKNKVTRNIFLQEKMIQIEPNNIRWFYFLAREKRTAKYSIQEVIEILNEGIKNSEIPEKEDPFLFMVLLLLAECYYEKSDLEELNNVTSKLVLLYPDHIDSMYYKLLNKIVQNSSNVSFFMEKYLEGLKTIQCMESNIDVQRCEIYRLMGSTYMQIGCYEQAFKLFNSIKNESLVNDLKSDFIFLKKYLDDFLEK</sequence>
<dbReference type="SUPFAM" id="SSF48452">
    <property type="entry name" value="TPR-like"/>
    <property type="match status" value="1"/>
</dbReference>
<reference evidence="2 3" key="1">
    <citation type="submission" date="2012-04" db="EMBL/GenBank/DDBJ databases">
        <title>The Genome Sequence of Bacillus cereus VD048.</title>
        <authorList>
            <consortium name="The Broad Institute Genome Sequencing Platform"/>
            <consortium name="The Broad Institute Genome Sequencing Center for Infectious Disease"/>
            <person name="Feldgarden M."/>
            <person name="Van der Auwera G.A."/>
            <person name="Mahillon J."/>
            <person name="Duprez V."/>
            <person name="Timmery S."/>
            <person name="Mattelet C."/>
            <person name="Dierick K."/>
            <person name="Sun M."/>
            <person name="Yu Z."/>
            <person name="Zhu L."/>
            <person name="Hu X."/>
            <person name="Shank E.B."/>
            <person name="Swiecicka I."/>
            <person name="Hansen B.M."/>
            <person name="Andrup L."/>
            <person name="Young S.K."/>
            <person name="Zeng Q."/>
            <person name="Gargeya S."/>
            <person name="Fitzgerald M."/>
            <person name="Haas B."/>
            <person name="Abouelleil A."/>
            <person name="Alvarado L."/>
            <person name="Arachchi H.M."/>
            <person name="Berlin A."/>
            <person name="Chapman S.B."/>
            <person name="Goldberg J."/>
            <person name="Griggs A."/>
            <person name="Gujja S."/>
            <person name="Hansen M."/>
            <person name="Howarth C."/>
            <person name="Imamovic A."/>
            <person name="Larimer J."/>
            <person name="McCowen C."/>
            <person name="Montmayeur A."/>
            <person name="Murphy C."/>
            <person name="Neiman D."/>
            <person name="Pearson M."/>
            <person name="Priest M."/>
            <person name="Roberts A."/>
            <person name="Saif S."/>
            <person name="Shea T."/>
            <person name="Sisk P."/>
            <person name="Sykes S."/>
            <person name="Wortman J."/>
            <person name="Nusbaum C."/>
            <person name="Birren B."/>
        </authorList>
    </citation>
    <scope>NUCLEOTIDE SEQUENCE [LARGE SCALE GENOMIC DNA]</scope>
    <source>
        <strain evidence="2 3">VD048</strain>
    </source>
</reference>
<feature type="domain" description="Glycosyltransferase 2-like" evidence="1">
    <location>
        <begin position="93"/>
        <end position="219"/>
    </location>
</feature>
<dbReference type="EMBL" id="AHEU01000046">
    <property type="protein sequence ID" value="EJR26354.1"/>
    <property type="molecule type" value="Genomic_DNA"/>
</dbReference>
<dbReference type="Pfam" id="PF00535">
    <property type="entry name" value="Glycos_transf_2"/>
    <property type="match status" value="1"/>
</dbReference>
<dbReference type="Gene3D" id="3.90.550.10">
    <property type="entry name" value="Spore Coat Polysaccharide Biosynthesis Protein SpsA, Chain A"/>
    <property type="match status" value="1"/>
</dbReference>
<dbReference type="RefSeq" id="WP_002167000.1">
    <property type="nucleotide sequence ID" value="NZ_JH792314.1"/>
</dbReference>
<dbReference type="CDD" id="cd02511">
    <property type="entry name" value="Beta4Glucosyltransferase"/>
    <property type="match status" value="1"/>
</dbReference>
<dbReference type="PANTHER" id="PTHR43630:SF2">
    <property type="entry name" value="GLYCOSYLTRANSFERASE"/>
    <property type="match status" value="1"/>
</dbReference>
<gene>
    <name evidence="2" type="ORF">IIG_05396</name>
</gene>
<proteinExistence type="predicted"/>
<dbReference type="Proteomes" id="UP000006960">
    <property type="component" value="Unassembled WGS sequence"/>
</dbReference>
<evidence type="ECO:0000313" key="3">
    <source>
        <dbReference type="Proteomes" id="UP000006960"/>
    </source>
</evidence>
<comment type="caution">
    <text evidence="2">The sequence shown here is derived from an EMBL/GenBank/DDBJ whole genome shotgun (WGS) entry which is preliminary data.</text>
</comment>
<accession>J8E5Z8</accession>
<organism evidence="2 3">
    <name type="scientific">Bacillus cereus VD048</name>
    <dbReference type="NCBI Taxonomy" id="1053226"/>
    <lineage>
        <taxon>Bacteria</taxon>
        <taxon>Bacillati</taxon>
        <taxon>Bacillota</taxon>
        <taxon>Bacilli</taxon>
        <taxon>Bacillales</taxon>
        <taxon>Bacillaceae</taxon>
        <taxon>Bacillus</taxon>
        <taxon>Bacillus cereus group</taxon>
    </lineage>
</organism>
<dbReference type="PATRIC" id="fig|1053226.3.peg.5495"/>
<dbReference type="Gene3D" id="1.25.40.10">
    <property type="entry name" value="Tetratricopeptide repeat domain"/>
    <property type="match status" value="1"/>
</dbReference>
<name>J8E5Z8_BACCE</name>
<dbReference type="HOGENOM" id="CLU_023736_2_0_9"/>